<feature type="transmembrane region" description="Helical" evidence="1">
    <location>
        <begin position="36"/>
        <end position="55"/>
    </location>
</feature>
<name>E6QPS4_9ZZZZ</name>
<comment type="caution">
    <text evidence="2">The sequence shown here is derived from an EMBL/GenBank/DDBJ whole genome shotgun (WGS) entry which is preliminary data.</text>
</comment>
<protein>
    <submittedName>
        <fullName evidence="2">Uncharacterized protein</fullName>
    </submittedName>
</protein>
<sequence length="60" mass="7110">MAAPCMQYHSWFHPVRLFLTRQPSKLNYETVYGRHFLHEANAFLIVGFMQCLYIFGNASR</sequence>
<keyword evidence="1" id="KW-1133">Transmembrane helix</keyword>
<dbReference type="EMBL" id="CABR01000016">
    <property type="protein sequence ID" value="CBI09245.1"/>
    <property type="molecule type" value="Genomic_DNA"/>
</dbReference>
<evidence type="ECO:0000256" key="1">
    <source>
        <dbReference type="SAM" id="Phobius"/>
    </source>
</evidence>
<accession>E6QPS4</accession>
<keyword evidence="1" id="KW-0472">Membrane</keyword>
<keyword evidence="1" id="KW-0812">Transmembrane</keyword>
<dbReference type="AlphaFoldDB" id="E6QPS4"/>
<gene>
    <name evidence="2" type="ORF">CARN7_2911</name>
</gene>
<proteinExistence type="predicted"/>
<organism evidence="2">
    <name type="scientific">mine drainage metagenome</name>
    <dbReference type="NCBI Taxonomy" id="410659"/>
    <lineage>
        <taxon>unclassified sequences</taxon>
        <taxon>metagenomes</taxon>
        <taxon>ecological metagenomes</taxon>
    </lineage>
</organism>
<reference evidence="2" key="1">
    <citation type="submission" date="2009-10" db="EMBL/GenBank/DDBJ databases">
        <title>Diversity of trophic interactions inside an arsenic-rich microbial ecosystem.</title>
        <authorList>
            <person name="Bertin P.N."/>
            <person name="Heinrich-Salmeron A."/>
            <person name="Pelletier E."/>
            <person name="Goulhen-Chollet F."/>
            <person name="Arsene-Ploetze F."/>
            <person name="Gallien S."/>
            <person name="Calteau A."/>
            <person name="Vallenet D."/>
            <person name="Casiot C."/>
            <person name="Chane-Woon-Ming B."/>
            <person name="Giloteaux L."/>
            <person name="Barakat M."/>
            <person name="Bonnefoy V."/>
            <person name="Bruneel O."/>
            <person name="Chandler M."/>
            <person name="Cleiss J."/>
            <person name="Duran R."/>
            <person name="Elbaz-Poulichet F."/>
            <person name="Fonknechten N."/>
            <person name="Lauga B."/>
            <person name="Mornico D."/>
            <person name="Ortet P."/>
            <person name="Schaeffer C."/>
            <person name="Siguier P."/>
            <person name="Alexander Thil Smith A."/>
            <person name="Van Dorsselaer A."/>
            <person name="Weissenbach J."/>
            <person name="Medigue C."/>
            <person name="Le Paslier D."/>
        </authorList>
    </citation>
    <scope>NUCLEOTIDE SEQUENCE</scope>
</reference>
<evidence type="ECO:0000313" key="2">
    <source>
        <dbReference type="EMBL" id="CBI09245.1"/>
    </source>
</evidence>